<evidence type="ECO:0000313" key="1">
    <source>
        <dbReference type="EMBL" id="SDV99347.1"/>
    </source>
</evidence>
<dbReference type="Proteomes" id="UP000182429">
    <property type="component" value="Unassembled WGS sequence"/>
</dbReference>
<dbReference type="EMBL" id="FNNF01000001">
    <property type="protein sequence ID" value="SDV99347.1"/>
    <property type="molecule type" value="Genomic_DNA"/>
</dbReference>
<dbReference type="OrthoDB" id="2062607at2"/>
<evidence type="ECO:0000313" key="2">
    <source>
        <dbReference type="Proteomes" id="UP000182429"/>
    </source>
</evidence>
<dbReference type="AlphaFoldDB" id="A0A1H2PWX6"/>
<sequence length="193" mass="22399">MAISSEFAQAVREKNNLRVRIMLKDSLLIDKSFRLFEEMQAYALAHGVNPWADAGIPLEKTEKPWTEDTMNYELTALVNDFTKEHVSYLKEIIRDIYKLDLPSKQIYPVYDIQESQHDTKVASITETPKGQVNKESDPYTTIQEGNRYINEILQKNGDPETNKRRWLRSGDISDIKRYAQSIVDACNEIQRRG</sequence>
<reference evidence="1 2" key="1">
    <citation type="submission" date="2016-10" db="EMBL/GenBank/DDBJ databases">
        <authorList>
            <person name="de Groot N.N."/>
        </authorList>
    </citation>
    <scope>NUCLEOTIDE SEQUENCE [LARGE SCALE GENOMIC DNA]</scope>
    <source>
        <strain evidence="1 2">S3b</strain>
    </source>
</reference>
<gene>
    <name evidence="1" type="ORF">SAMN04487759_10180</name>
</gene>
<protein>
    <submittedName>
        <fullName evidence="1">Uncharacterized protein</fullName>
    </submittedName>
</protein>
<accession>A0A1H2PWX6</accession>
<proteinExistence type="predicted"/>
<dbReference type="RefSeq" id="WP_074685177.1">
    <property type="nucleotide sequence ID" value="NZ_FNNF01000001.1"/>
</dbReference>
<organism evidence="1 2">
    <name type="scientific">Kandleria vitulina</name>
    <dbReference type="NCBI Taxonomy" id="1630"/>
    <lineage>
        <taxon>Bacteria</taxon>
        <taxon>Bacillati</taxon>
        <taxon>Bacillota</taxon>
        <taxon>Erysipelotrichia</taxon>
        <taxon>Erysipelotrichales</taxon>
        <taxon>Coprobacillaceae</taxon>
        <taxon>Kandleria</taxon>
    </lineage>
</organism>
<name>A0A1H2PWX6_9FIRM</name>